<evidence type="ECO:0000256" key="1">
    <source>
        <dbReference type="SAM" id="MobiDB-lite"/>
    </source>
</evidence>
<dbReference type="PANTHER" id="PTHR13491:SF0">
    <property type="entry name" value="ZINC FINGER CCHC DOMAIN-CONTAINING PROTEIN 10"/>
    <property type="match status" value="1"/>
</dbReference>
<organism evidence="2 3">
    <name type="scientific">Tetradesmus obliquus</name>
    <name type="common">Green alga</name>
    <name type="synonym">Acutodesmus obliquus</name>
    <dbReference type="NCBI Taxonomy" id="3088"/>
    <lineage>
        <taxon>Eukaryota</taxon>
        <taxon>Viridiplantae</taxon>
        <taxon>Chlorophyta</taxon>
        <taxon>core chlorophytes</taxon>
        <taxon>Chlorophyceae</taxon>
        <taxon>CS clade</taxon>
        <taxon>Sphaeropleales</taxon>
        <taxon>Scenedesmaceae</taxon>
        <taxon>Tetradesmus</taxon>
    </lineage>
</organism>
<dbReference type="PANTHER" id="PTHR13491">
    <property type="entry name" value="ZCCHC10 PROTEIN"/>
    <property type="match status" value="1"/>
</dbReference>
<feature type="region of interest" description="Disordered" evidence="1">
    <location>
        <begin position="672"/>
        <end position="694"/>
    </location>
</feature>
<evidence type="ECO:0008006" key="4">
    <source>
        <dbReference type="Google" id="ProtNLM"/>
    </source>
</evidence>
<reference evidence="2 3" key="1">
    <citation type="submission" date="2016-10" db="EMBL/GenBank/DDBJ databases">
        <authorList>
            <person name="Cai Z."/>
        </authorList>
    </citation>
    <scope>NUCLEOTIDE SEQUENCE [LARGE SCALE GENOMIC DNA]</scope>
</reference>
<evidence type="ECO:0000313" key="3">
    <source>
        <dbReference type="Proteomes" id="UP000256970"/>
    </source>
</evidence>
<feature type="region of interest" description="Disordered" evidence="1">
    <location>
        <begin position="219"/>
        <end position="252"/>
    </location>
</feature>
<feature type="compositionally biased region" description="Polar residues" evidence="1">
    <location>
        <begin position="882"/>
        <end position="893"/>
    </location>
</feature>
<gene>
    <name evidence="2" type="ORF">BQ4739_LOCUS1068</name>
</gene>
<feature type="region of interest" description="Disordered" evidence="1">
    <location>
        <begin position="882"/>
        <end position="902"/>
    </location>
</feature>
<name>A0A383V718_TETOB</name>
<proteinExistence type="predicted"/>
<dbReference type="InterPro" id="IPR039715">
    <property type="entry name" value="ZCCHC10"/>
</dbReference>
<sequence length="1427" mass="149882">MALASSTGLQQRTLPQAGGRLQQQCHGSALQLNLHSSASCSVVLHGAGPAACSLPAAARAAVLAHAGSYSAALPLPDGAASFGQQHGSSQMYGQQQQQQQQLTRSIRSCSSYEQLLELLQQHSWFLSAADVTNVLHRASALAKTAARQHNAAAGSSRAGTRQQRSADAAAAQQLVSACLAALLQVQQQVGPHELSNCLLSLAVLCGSCGPAAGVLGSSQAASRTTSSSSSSSSTYEQAQQWHAGGSSSSSGSSNGAVLQQLITPASSRALEQLLVAAAPQHQLQQLLELTHTAVLPAAQQHQLVNMLYGLAVLRVRPAPHVLQQLLAHTQQHIEQLVAESAAHTSSSSSSSSDSWHARGDRRATKVLSQLLWAAATLQLQLPRSWLRCFWAASALLLPQFSAQDVSNVAWAAGALRLSPSDAWLLRLQQQASAVACSMSGQGLANTLWGCAVVAPQGVRPAVLLQLLQCCIALGPAGLDGQNLANMCWAAARCLAAASSSSSSSSWDERSIAHAQQQLQQLLSACQPLLPRLAPRDWSNILWACGLLRWQPGPEVLGQLWRKTPAGFSTSLNPHSSSRPTAWSPQGLANVLWGCARLGLRPPGVWLQGFEAAAVLLLPQFGPQELANMLWACGELRYAPSEAWMQQYWRQAAGLVAQLREATTAAANAPLTTAPAVGSSNSSGSAGALEQQDAAAEEAQQQLQAGIMHVAMVLQAAGRLGSQPPGQWLEAAAAALANAAGVQQQQQWQQQRQSVTAALYGLSRLQLHQTISSSSSKPLAPASAVQQLLQCMGLAVPSMHDTAGSTATVQAAVHLSGMDVLLVLAALPGLQLPRPAAAAVAVQLLAAAQLAAARGGFGSGQLVQLAVAAAAVARDINITGSIVESSSPPGQQNSNKDRAALAVSSSSSRMSTYRRDCSGSDARALWAAVAAAVEAEQRSSTGSSSSSSARSTFVCALASQLQQHCASLSAADLAASLTALAQLHASSASSSSRSGVVFRQQARLAAAAAACPGTAGFVAAAGQAVAQHTAGMHAGSRAAAAAGLARLGYCPSPDWLDSLLLHSSCQWHDCSNGAMASLAAALPLFFANSRLAQQQQQQQQQQVGELSSRVDAEQAVASAMLAAALAPDARSAPYTAAARLLRQQQRQRQQQHVREWCQSWLDESAGRLAGFTPQQLSAAAAALQKLAAYCCCQPGYPRGMQQVQQLRWQQQRGVRQLLTADWRRAYCRAVLLLLPRLDSAELVRLVAAAVALRMRPGRRWCAGVACEAAVRASAGPAALAADASSSSSSSSSSWQLQVHHVGLLAWYLTQLGFEPYPSRQQQLLQFVQAACHPGNGRAAASGSSSSSSSSSSRNRQRRVKARQLQLAVQLLRRAGWPVDQQWQWQRHVRRSVPGRRLRLRLKHRQGAWQALWSGAEAVPADAEHAMLA</sequence>
<protein>
    <recommendedName>
        <fullName evidence="4">RAP domain-containing protein</fullName>
    </recommendedName>
</protein>
<accession>A0A383V718</accession>
<feature type="region of interest" description="Disordered" evidence="1">
    <location>
        <begin position="146"/>
        <end position="165"/>
    </location>
</feature>
<dbReference type="Proteomes" id="UP000256970">
    <property type="component" value="Unassembled WGS sequence"/>
</dbReference>
<evidence type="ECO:0000313" key="2">
    <source>
        <dbReference type="EMBL" id="SZX60529.1"/>
    </source>
</evidence>
<dbReference type="EMBL" id="FNXT01000073">
    <property type="protein sequence ID" value="SZX60529.1"/>
    <property type="molecule type" value="Genomic_DNA"/>
</dbReference>
<keyword evidence="3" id="KW-1185">Reference proteome</keyword>
<feature type="compositionally biased region" description="Low complexity" evidence="1">
    <location>
        <begin position="1334"/>
        <end position="1352"/>
    </location>
</feature>
<feature type="region of interest" description="Disordered" evidence="1">
    <location>
        <begin position="1334"/>
        <end position="1357"/>
    </location>
</feature>